<reference evidence="1 2" key="1">
    <citation type="journal article" date="2018" name="Science">
        <title>The opium poppy genome and morphinan production.</title>
        <authorList>
            <person name="Guo L."/>
            <person name="Winzer T."/>
            <person name="Yang X."/>
            <person name="Li Y."/>
            <person name="Ning Z."/>
            <person name="He Z."/>
            <person name="Teodor R."/>
            <person name="Lu Y."/>
            <person name="Bowser T.A."/>
            <person name="Graham I.A."/>
            <person name="Ye K."/>
        </authorList>
    </citation>
    <scope>NUCLEOTIDE SEQUENCE [LARGE SCALE GENOMIC DNA]</scope>
    <source>
        <strain evidence="2">cv. HN1</strain>
        <tissue evidence="1">Leaves</tissue>
    </source>
</reference>
<dbReference type="AlphaFoldDB" id="A0A4Y7JF08"/>
<evidence type="ECO:0000313" key="2">
    <source>
        <dbReference type="Proteomes" id="UP000316621"/>
    </source>
</evidence>
<feature type="non-terminal residue" evidence="1">
    <location>
        <position position="1"/>
    </location>
</feature>
<dbReference type="Gramene" id="RZC58378">
    <property type="protein sequence ID" value="RZC58378"/>
    <property type="gene ID" value="C5167_005673"/>
</dbReference>
<protein>
    <submittedName>
        <fullName evidence="1">Uncharacterized protein</fullName>
    </submittedName>
</protein>
<dbReference type="Proteomes" id="UP000316621">
    <property type="component" value="Chromosome 4"/>
</dbReference>
<sequence>GILEILHKYYPWQTWKDVSNAELSYCSSVTKQKIDDIEIELAKLKELSAIFGARYASCREVCEANWARAALPFYELLEQVPSITDIPSYKYLTTDSEKFEIEKALKCRMQKDNIQSEVSEQSLLEHLEMNFEDDSIDRSSTWKKTGMRSGKRFRRMSSWRFPVTGPRTSFWQVPSNRTMNIIWG</sequence>
<keyword evidence="2" id="KW-1185">Reference proteome</keyword>
<proteinExistence type="predicted"/>
<dbReference type="EMBL" id="CM010718">
    <property type="protein sequence ID" value="RZC58378.1"/>
    <property type="molecule type" value="Genomic_DNA"/>
</dbReference>
<name>A0A4Y7JF08_PAPSO</name>
<organism evidence="1 2">
    <name type="scientific">Papaver somniferum</name>
    <name type="common">Opium poppy</name>
    <dbReference type="NCBI Taxonomy" id="3469"/>
    <lineage>
        <taxon>Eukaryota</taxon>
        <taxon>Viridiplantae</taxon>
        <taxon>Streptophyta</taxon>
        <taxon>Embryophyta</taxon>
        <taxon>Tracheophyta</taxon>
        <taxon>Spermatophyta</taxon>
        <taxon>Magnoliopsida</taxon>
        <taxon>Ranunculales</taxon>
        <taxon>Papaveraceae</taxon>
        <taxon>Papaveroideae</taxon>
        <taxon>Papaver</taxon>
    </lineage>
</organism>
<evidence type="ECO:0000313" key="1">
    <source>
        <dbReference type="EMBL" id="RZC58378.1"/>
    </source>
</evidence>
<accession>A0A4Y7JF08</accession>
<gene>
    <name evidence="1" type="ORF">C5167_005673</name>
</gene>